<keyword evidence="4" id="KW-1185">Reference proteome</keyword>
<dbReference type="InterPro" id="IPR004882">
    <property type="entry name" value="Luc7-rel"/>
</dbReference>
<proteinExistence type="inferred from homology"/>
<comment type="similarity">
    <text evidence="1">Belongs to the Luc7 family.</text>
</comment>
<keyword evidence="2" id="KW-0175">Coiled coil</keyword>
<protein>
    <submittedName>
        <fullName evidence="5 6">Luc7-like protein 3 isoform X1</fullName>
    </submittedName>
</protein>
<organism evidence="4 6">
    <name type="scientific">Nicrophorus vespilloides</name>
    <name type="common">Boreal carrion beetle</name>
    <dbReference type="NCBI Taxonomy" id="110193"/>
    <lineage>
        <taxon>Eukaryota</taxon>
        <taxon>Metazoa</taxon>
        <taxon>Ecdysozoa</taxon>
        <taxon>Arthropoda</taxon>
        <taxon>Hexapoda</taxon>
        <taxon>Insecta</taxon>
        <taxon>Pterygota</taxon>
        <taxon>Neoptera</taxon>
        <taxon>Endopterygota</taxon>
        <taxon>Coleoptera</taxon>
        <taxon>Polyphaga</taxon>
        <taxon>Staphyliniformia</taxon>
        <taxon>Silphidae</taxon>
        <taxon>Nicrophorinae</taxon>
        <taxon>Nicrophorus</taxon>
    </lineage>
</organism>
<evidence type="ECO:0000313" key="7">
    <source>
        <dbReference type="RefSeq" id="XP_017786929.1"/>
    </source>
</evidence>
<dbReference type="Proteomes" id="UP000695000">
    <property type="component" value="Unplaced"/>
</dbReference>
<accession>A0ABM1NJC8</accession>
<evidence type="ECO:0000313" key="6">
    <source>
        <dbReference type="RefSeq" id="XP_017786928.1"/>
    </source>
</evidence>
<feature type="compositionally biased region" description="Basic and acidic residues" evidence="3">
    <location>
        <begin position="270"/>
        <end position="323"/>
    </location>
</feature>
<evidence type="ECO:0000313" key="4">
    <source>
        <dbReference type="Proteomes" id="UP000695000"/>
    </source>
</evidence>
<evidence type="ECO:0000256" key="2">
    <source>
        <dbReference type="SAM" id="Coils"/>
    </source>
</evidence>
<feature type="compositionally biased region" description="Basic and acidic residues" evidence="3">
    <location>
        <begin position="330"/>
        <end position="343"/>
    </location>
</feature>
<sequence length="350" mass="40995">MAVLAAAALLDELMGRNRNIAPNEKGKELNWEDADYCKYYLVKFCPHDLFVNTRADLGVCTKVHDDEVKKLFEQSKGHRKIYYQEEFIRFCTSMVNEVDRKIIKGKQRLALSGKGEGSSLTPAQTQKNQEQIVLLNERINGLVEEAEQAGNNGNVEQAQGLMKLCDQLKDERDNLKKLNDNSHWSSTAELAAAQEKQMEVCEVCGAFLIVGDAQQRIDDHLMGKQHVGYARLKAAIEEIQEVVDTQRDERRGARGSSMEDRRERHSSRPYNRDNGRDKNGRDRSEHGNDLYKERKDKERKDRDRDDKYRRETNQRSKERERERDRKHRPDRTTERDRNRDRDRSRHSHRR</sequence>
<feature type="compositionally biased region" description="Basic and acidic residues" evidence="3">
    <location>
        <begin position="244"/>
        <end position="263"/>
    </location>
</feature>
<dbReference type="PANTHER" id="PTHR12375">
    <property type="entry name" value="RNA-BINDING PROTEIN LUC7-RELATED"/>
    <property type="match status" value="1"/>
</dbReference>
<gene>
    <name evidence="5 6 7" type="primary">LOC108569758</name>
</gene>
<reference evidence="5 6" key="1">
    <citation type="submission" date="2025-05" db="UniProtKB">
        <authorList>
            <consortium name="RefSeq"/>
        </authorList>
    </citation>
    <scope>IDENTIFICATION</scope>
    <source>
        <tissue evidence="5 6">Whole Larva</tissue>
    </source>
</reference>
<feature type="coiled-coil region" evidence="2">
    <location>
        <begin position="132"/>
        <end position="181"/>
    </location>
</feature>
<evidence type="ECO:0000256" key="3">
    <source>
        <dbReference type="SAM" id="MobiDB-lite"/>
    </source>
</evidence>
<name>A0ABM1NJC8_NICVS</name>
<dbReference type="RefSeq" id="XP_017786927.1">
    <property type="nucleotide sequence ID" value="XM_017931438.1"/>
</dbReference>
<evidence type="ECO:0000256" key="1">
    <source>
        <dbReference type="ARBA" id="ARBA00005655"/>
    </source>
</evidence>
<evidence type="ECO:0000313" key="5">
    <source>
        <dbReference type="RefSeq" id="XP_017786927.1"/>
    </source>
</evidence>
<dbReference type="RefSeq" id="XP_017786928.1">
    <property type="nucleotide sequence ID" value="XM_017931439.1"/>
</dbReference>
<dbReference type="RefSeq" id="XP_017786929.1">
    <property type="nucleotide sequence ID" value="XM_017931440.1"/>
</dbReference>
<feature type="region of interest" description="Disordered" evidence="3">
    <location>
        <begin position="243"/>
        <end position="350"/>
    </location>
</feature>
<dbReference type="GeneID" id="108569758"/>
<dbReference type="Pfam" id="PF03194">
    <property type="entry name" value="LUC7"/>
    <property type="match status" value="1"/>
</dbReference>